<protein>
    <submittedName>
        <fullName evidence="3">Putative F420-dependent oxidoreductase</fullName>
    </submittedName>
</protein>
<dbReference type="InterPro" id="IPR036661">
    <property type="entry name" value="Luciferase-like_sf"/>
</dbReference>
<dbReference type="Gene3D" id="3.20.20.30">
    <property type="entry name" value="Luciferase-like domain"/>
    <property type="match status" value="1"/>
</dbReference>
<dbReference type="InterPro" id="IPR011251">
    <property type="entry name" value="Luciferase-like_dom"/>
</dbReference>
<dbReference type="PANTHER" id="PTHR43244:SF1">
    <property type="entry name" value="5,10-METHYLENETETRAHYDROMETHANOPTERIN REDUCTASE"/>
    <property type="match status" value="1"/>
</dbReference>
<feature type="domain" description="Luciferase-like" evidence="2">
    <location>
        <begin position="10"/>
        <end position="293"/>
    </location>
</feature>
<dbReference type="InterPro" id="IPR050564">
    <property type="entry name" value="F420-G6PD/mer"/>
</dbReference>
<keyword evidence="1" id="KW-0560">Oxidoreductase</keyword>
<dbReference type="GO" id="GO:0016705">
    <property type="term" value="F:oxidoreductase activity, acting on paired donors, with incorporation or reduction of molecular oxygen"/>
    <property type="evidence" value="ECO:0007669"/>
    <property type="project" value="InterPro"/>
</dbReference>
<comment type="caution">
    <text evidence="3">The sequence shown here is derived from an EMBL/GenBank/DDBJ whole genome shotgun (WGS) entry which is preliminary data.</text>
</comment>
<dbReference type="CDD" id="cd01097">
    <property type="entry name" value="Tetrahydromethanopterin_reductase"/>
    <property type="match status" value="1"/>
</dbReference>
<accession>A0A7W0CGH3</accession>
<name>A0A7W0CGH3_9ACTN</name>
<dbReference type="PANTHER" id="PTHR43244">
    <property type="match status" value="1"/>
</dbReference>
<sequence>MRITYGPWGESLEELTSAARAAEEAGAELIWVPELHRSATVTAAAVASATTRAGVGTAIALAFTRSPMITALEALDLDELTGGRFVLGLGSGARRLNENWHNARWDKPLAQLRETVEVIRTIVAASHTGQPLEYEGEWQRLSVRGFRRPYQPVRTEIPIYLAAVGPQLTRMAARIADGWISHELCSPAYLREHVLPNLAGRRDGFDVVVSGCCSIDRDPALARERASGVLAFYASVATYKDFFAFHGLADEHARMVEAFRAGRKAEVPGHMVDPLVLTGTPDQVAERIAAYEGFADTIKLTPAVYGNSPAQIRENQARLITLIRELTA</sequence>
<evidence type="ECO:0000313" key="3">
    <source>
        <dbReference type="EMBL" id="MBA2890736.1"/>
    </source>
</evidence>
<dbReference type="SUPFAM" id="SSF51679">
    <property type="entry name" value="Bacterial luciferase-like"/>
    <property type="match status" value="1"/>
</dbReference>
<dbReference type="Pfam" id="PF00296">
    <property type="entry name" value="Bac_luciferase"/>
    <property type="match status" value="1"/>
</dbReference>
<dbReference type="Proteomes" id="UP000530928">
    <property type="component" value="Unassembled WGS sequence"/>
</dbReference>
<evidence type="ECO:0000256" key="1">
    <source>
        <dbReference type="ARBA" id="ARBA00023002"/>
    </source>
</evidence>
<dbReference type="AlphaFoldDB" id="A0A7W0CGH3"/>
<organism evidence="3 4">
    <name type="scientific">Nonomuraea soli</name>
    <dbReference type="NCBI Taxonomy" id="1032476"/>
    <lineage>
        <taxon>Bacteria</taxon>
        <taxon>Bacillati</taxon>
        <taxon>Actinomycetota</taxon>
        <taxon>Actinomycetes</taxon>
        <taxon>Streptosporangiales</taxon>
        <taxon>Streptosporangiaceae</taxon>
        <taxon>Nonomuraea</taxon>
    </lineage>
</organism>
<gene>
    <name evidence="3" type="ORF">HNR30_002077</name>
</gene>
<dbReference type="EMBL" id="JACDUR010000002">
    <property type="protein sequence ID" value="MBA2890736.1"/>
    <property type="molecule type" value="Genomic_DNA"/>
</dbReference>
<reference evidence="3 4" key="1">
    <citation type="submission" date="2020-07" db="EMBL/GenBank/DDBJ databases">
        <title>Genomic Encyclopedia of Type Strains, Phase IV (KMG-IV): sequencing the most valuable type-strain genomes for metagenomic binning, comparative biology and taxonomic classification.</title>
        <authorList>
            <person name="Goeker M."/>
        </authorList>
    </citation>
    <scope>NUCLEOTIDE SEQUENCE [LARGE SCALE GENOMIC DNA]</scope>
    <source>
        <strain evidence="3 4">DSM 45533</strain>
    </source>
</reference>
<evidence type="ECO:0000259" key="2">
    <source>
        <dbReference type="Pfam" id="PF00296"/>
    </source>
</evidence>
<dbReference type="RefSeq" id="WP_181609525.1">
    <property type="nucleotide sequence ID" value="NZ_BAABAM010000006.1"/>
</dbReference>
<keyword evidence="4" id="KW-1185">Reference proteome</keyword>
<proteinExistence type="predicted"/>
<evidence type="ECO:0000313" key="4">
    <source>
        <dbReference type="Proteomes" id="UP000530928"/>
    </source>
</evidence>